<accession>A0A6C2YJQ3</accession>
<dbReference type="AlphaFoldDB" id="A0A6C2YJQ3"/>
<evidence type="ECO:0000313" key="1">
    <source>
        <dbReference type="EMBL" id="VIP01646.1"/>
    </source>
</evidence>
<sequence length="252" mass="28436">MHTIMEQLLRIPAVLERSSIGKESGDITAALSLSSAFPPSYIEFLTRYGGVKLFREGFGYQMAVLPTPMKVDDDDYGDLYQFGWYHDSFCYFSPTFMKPGAESPVYEIDDGELVMVAPSFSEWFSRGATALLSQQPLMGEGELAVTFSEQEQAIVRRRTQYQWHITGRTEKFVVINMTNLSDATLDFITIGVRSIDRSLNGAVRVDVRDLAVGMSKDIPLDCYSELVHPSQVELFNLPEPSPATRSMYFEFQ</sequence>
<dbReference type="EMBL" id="LR593887">
    <property type="protein sequence ID" value="VTR99026.1"/>
    <property type="molecule type" value="Genomic_DNA"/>
</dbReference>
<reference evidence="1" key="1">
    <citation type="submission" date="2019-04" db="EMBL/GenBank/DDBJ databases">
        <authorList>
            <consortium name="Science for Life Laboratories"/>
        </authorList>
    </citation>
    <scope>NUCLEOTIDE SEQUENCE</scope>
    <source>
        <strain evidence="1">MBLW1</strain>
    </source>
</reference>
<gene>
    <name evidence="1" type="ORF">GMBLW1_23140</name>
</gene>
<proteinExistence type="predicted"/>
<dbReference type="SUPFAM" id="SSF160631">
    <property type="entry name" value="SMI1/KNR4-like"/>
    <property type="match status" value="1"/>
</dbReference>
<keyword evidence="2" id="KW-1185">Reference proteome</keyword>
<evidence type="ECO:0000313" key="2">
    <source>
        <dbReference type="Proteomes" id="UP000464378"/>
    </source>
</evidence>
<name>A0A6C2YJQ3_9BACT</name>
<protein>
    <submittedName>
        <fullName evidence="1">Uncharacterized protein</fullName>
    </submittedName>
</protein>
<dbReference type="EMBL" id="LR586016">
    <property type="protein sequence ID" value="VIP01646.1"/>
    <property type="molecule type" value="Genomic_DNA"/>
</dbReference>
<dbReference type="Proteomes" id="UP000464378">
    <property type="component" value="Chromosome"/>
</dbReference>
<dbReference type="InterPro" id="IPR037883">
    <property type="entry name" value="Knr4/Smi1-like_sf"/>
</dbReference>
<organism evidence="1">
    <name type="scientific">Tuwongella immobilis</name>
    <dbReference type="NCBI Taxonomy" id="692036"/>
    <lineage>
        <taxon>Bacteria</taxon>
        <taxon>Pseudomonadati</taxon>
        <taxon>Planctomycetota</taxon>
        <taxon>Planctomycetia</taxon>
        <taxon>Gemmatales</taxon>
        <taxon>Gemmataceae</taxon>
        <taxon>Tuwongella</taxon>
    </lineage>
</organism>
<dbReference type="InParanoid" id="A0A6C2YJQ3"/>
<dbReference type="KEGG" id="tim:GMBLW1_23140"/>